<dbReference type="Proteomes" id="UP000743899">
    <property type="component" value="Unassembled WGS sequence"/>
</dbReference>
<name>A0ABX0A4C4_9BACI</name>
<organism evidence="2 3">
    <name type="scientific">Pallidibacillus pasinlerensis</name>
    <dbReference type="NCBI Taxonomy" id="2703818"/>
    <lineage>
        <taxon>Bacteria</taxon>
        <taxon>Bacillati</taxon>
        <taxon>Bacillota</taxon>
        <taxon>Bacilli</taxon>
        <taxon>Bacillales</taxon>
        <taxon>Bacillaceae</taxon>
        <taxon>Pallidibacillus</taxon>
    </lineage>
</organism>
<feature type="transmembrane region" description="Helical" evidence="1">
    <location>
        <begin position="213"/>
        <end position="233"/>
    </location>
</feature>
<feature type="transmembrane region" description="Helical" evidence="1">
    <location>
        <begin position="96"/>
        <end position="120"/>
    </location>
</feature>
<dbReference type="EMBL" id="JAACYS010000052">
    <property type="protein sequence ID" value="NCU18267.1"/>
    <property type="molecule type" value="Genomic_DNA"/>
</dbReference>
<sequence>MVLTGAIVNALSIIFGSVLGLFLTKISESLKNTVLKGIGLAVTVLGIQMGVQTNNFLAVIISIVIGAILGEWIDLDNKFTQSGKWLERKIGNKAKGNIAQGFITASLLFVIGAMAVLGALDSGISGDHKILFTKAMIDRFTAVVLTSTLGIGVLFSSIPVFLYQGIIALCATQINKFIPPHLLDLIVLELTATGGVMIMGIGLNMLEITKIKVANLLPGILVIAIVVPIFYYINL</sequence>
<keyword evidence="1" id="KW-0812">Transmembrane</keyword>
<comment type="caution">
    <text evidence="2">The sequence shown here is derived from an EMBL/GenBank/DDBJ whole genome shotgun (WGS) entry which is preliminary data.</text>
</comment>
<feature type="transmembrane region" description="Helical" evidence="1">
    <location>
        <begin position="140"/>
        <end position="170"/>
    </location>
</feature>
<proteinExistence type="predicted"/>
<dbReference type="InterPro" id="IPR007563">
    <property type="entry name" value="DUF554"/>
</dbReference>
<accession>A0ABX0A4C4</accession>
<dbReference type="Pfam" id="PF04474">
    <property type="entry name" value="DUF554"/>
    <property type="match status" value="1"/>
</dbReference>
<evidence type="ECO:0000256" key="1">
    <source>
        <dbReference type="SAM" id="Phobius"/>
    </source>
</evidence>
<evidence type="ECO:0000313" key="3">
    <source>
        <dbReference type="Proteomes" id="UP000743899"/>
    </source>
</evidence>
<feature type="transmembrane region" description="Helical" evidence="1">
    <location>
        <begin position="56"/>
        <end position="75"/>
    </location>
</feature>
<keyword evidence="3" id="KW-1185">Reference proteome</keyword>
<protein>
    <submittedName>
        <fullName evidence="2">DUF554 domain-containing protein</fullName>
    </submittedName>
</protein>
<reference evidence="2 3" key="1">
    <citation type="submission" date="2020-01" db="EMBL/GenBank/DDBJ databases">
        <title>A novel Bacillus sp. from Pasinler.</title>
        <authorList>
            <person name="Adiguzel A."/>
            <person name="Ay H."/>
            <person name="Baltaci M.O."/>
        </authorList>
    </citation>
    <scope>NUCLEOTIDE SEQUENCE [LARGE SCALE GENOMIC DNA]</scope>
    <source>
        <strain evidence="2 3">P1</strain>
    </source>
</reference>
<dbReference type="PANTHER" id="PTHR36111:SF2">
    <property type="entry name" value="INNER MEMBRANE PROTEIN"/>
    <property type="match status" value="1"/>
</dbReference>
<evidence type="ECO:0000313" key="2">
    <source>
        <dbReference type="EMBL" id="NCU18267.1"/>
    </source>
</evidence>
<dbReference type="PANTHER" id="PTHR36111">
    <property type="entry name" value="INNER MEMBRANE PROTEIN-RELATED"/>
    <property type="match status" value="1"/>
</dbReference>
<feature type="transmembrane region" description="Helical" evidence="1">
    <location>
        <begin position="6"/>
        <end position="26"/>
    </location>
</feature>
<keyword evidence="1" id="KW-1133">Transmembrane helix</keyword>
<feature type="transmembrane region" description="Helical" evidence="1">
    <location>
        <begin position="182"/>
        <end position="201"/>
    </location>
</feature>
<keyword evidence="1" id="KW-0472">Membrane</keyword>
<gene>
    <name evidence="2" type="ORF">GW534_11115</name>
</gene>
<dbReference type="RefSeq" id="WP_161921097.1">
    <property type="nucleotide sequence ID" value="NZ_JAACYS010000052.1"/>
</dbReference>